<comment type="caution">
    <text evidence="6">The sequence shown here is derived from an EMBL/GenBank/DDBJ whole genome shotgun (WGS) entry which is preliminary data.</text>
</comment>
<dbReference type="PANTHER" id="PTHR46309:SF12">
    <property type="entry name" value="GB|AAC80581.1"/>
    <property type="match status" value="1"/>
</dbReference>
<keyword evidence="3" id="KW-0862">Zinc</keyword>
<dbReference type="Pfam" id="PF23011">
    <property type="entry name" value="PHD-1st_NSD"/>
    <property type="match status" value="1"/>
</dbReference>
<dbReference type="SUPFAM" id="SSF57903">
    <property type="entry name" value="FYVE/PHD zinc finger"/>
    <property type="match status" value="1"/>
</dbReference>
<reference evidence="6" key="1">
    <citation type="journal article" date="2023" name="Plant J.">
        <title>The genome of the king protea, Protea cynaroides.</title>
        <authorList>
            <person name="Chang J."/>
            <person name="Duong T.A."/>
            <person name="Schoeman C."/>
            <person name="Ma X."/>
            <person name="Roodt D."/>
            <person name="Barker N."/>
            <person name="Li Z."/>
            <person name="Van de Peer Y."/>
            <person name="Mizrachi E."/>
        </authorList>
    </citation>
    <scope>NUCLEOTIDE SEQUENCE</scope>
    <source>
        <tissue evidence="6">Young leaves</tissue>
    </source>
</reference>
<dbReference type="AlphaFoldDB" id="A0A9Q0H5Y2"/>
<dbReference type="Pfam" id="PF22970">
    <property type="entry name" value="DUF7028"/>
    <property type="match status" value="1"/>
</dbReference>
<dbReference type="InterPro" id="IPR054292">
    <property type="entry name" value="DUF7028"/>
</dbReference>
<dbReference type="Gene3D" id="3.30.40.10">
    <property type="entry name" value="Zinc/RING finger domain, C3HC4 (zinc finger)"/>
    <property type="match status" value="1"/>
</dbReference>
<dbReference type="InterPro" id="IPR019787">
    <property type="entry name" value="Znf_PHD-finger"/>
</dbReference>
<evidence type="ECO:0000256" key="1">
    <source>
        <dbReference type="ARBA" id="ARBA00022723"/>
    </source>
</evidence>
<dbReference type="GO" id="GO:0006357">
    <property type="term" value="P:regulation of transcription by RNA polymerase II"/>
    <property type="evidence" value="ECO:0007669"/>
    <property type="project" value="TreeGrafter"/>
</dbReference>
<dbReference type="InterPro" id="IPR042163">
    <property type="entry name" value="PHF12"/>
</dbReference>
<keyword evidence="2 4" id="KW-0863">Zinc-finger</keyword>
<dbReference type="GO" id="GO:0005634">
    <property type="term" value="C:nucleus"/>
    <property type="evidence" value="ECO:0007669"/>
    <property type="project" value="TreeGrafter"/>
</dbReference>
<organism evidence="6 7">
    <name type="scientific">Protea cynaroides</name>
    <dbReference type="NCBI Taxonomy" id="273540"/>
    <lineage>
        <taxon>Eukaryota</taxon>
        <taxon>Viridiplantae</taxon>
        <taxon>Streptophyta</taxon>
        <taxon>Embryophyta</taxon>
        <taxon>Tracheophyta</taxon>
        <taxon>Spermatophyta</taxon>
        <taxon>Magnoliopsida</taxon>
        <taxon>Proteales</taxon>
        <taxon>Proteaceae</taxon>
        <taxon>Protea</taxon>
    </lineage>
</organism>
<gene>
    <name evidence="6" type="ORF">NE237_020382</name>
</gene>
<dbReference type="PROSITE" id="PS50016">
    <property type="entry name" value="ZF_PHD_2"/>
    <property type="match status" value="1"/>
</dbReference>
<evidence type="ECO:0000313" key="7">
    <source>
        <dbReference type="Proteomes" id="UP001141806"/>
    </source>
</evidence>
<keyword evidence="7" id="KW-1185">Reference proteome</keyword>
<accession>A0A9Q0H5Y2</accession>
<evidence type="ECO:0000256" key="4">
    <source>
        <dbReference type="PROSITE-ProRule" id="PRU00146"/>
    </source>
</evidence>
<feature type="domain" description="PHD-type" evidence="5">
    <location>
        <begin position="196"/>
        <end position="238"/>
    </location>
</feature>
<dbReference type="InterPro" id="IPR059153">
    <property type="entry name" value="NSD_PHD-1st"/>
</dbReference>
<dbReference type="GO" id="GO:0003714">
    <property type="term" value="F:transcription corepressor activity"/>
    <property type="evidence" value="ECO:0007669"/>
    <property type="project" value="InterPro"/>
</dbReference>
<dbReference type="InterPro" id="IPR013083">
    <property type="entry name" value="Znf_RING/FYVE/PHD"/>
</dbReference>
<evidence type="ECO:0000256" key="2">
    <source>
        <dbReference type="ARBA" id="ARBA00022771"/>
    </source>
</evidence>
<dbReference type="GO" id="GO:0008270">
    <property type="term" value="F:zinc ion binding"/>
    <property type="evidence" value="ECO:0007669"/>
    <property type="project" value="UniProtKB-KW"/>
</dbReference>
<sequence length="238" mass="27114">MIFVEPVFCPQAVLDWCAYGSREKKKDFMESGNVKSGEINLQAKKHLSTVGWKFSYAEKKRKEKIPKKSELQYQGKVFSLSSNGLYRIDGLEGAVLENKKKRRNPPDQDVDIRNPRSILSLLIDNNAVMPTAKLYYTGRKGDRRMKVFQSKPAASFVLEHGRSLLECQKQILNKCEILRSNTHKRVIGGQPQYKSDFICSICHFGGELLLCDGCPSVFHLRCVGIMDLPKGNWFYPSC</sequence>
<evidence type="ECO:0000313" key="6">
    <source>
        <dbReference type="EMBL" id="KAJ4960472.1"/>
    </source>
</evidence>
<keyword evidence="1" id="KW-0479">Metal-binding</keyword>
<dbReference type="Proteomes" id="UP001141806">
    <property type="component" value="Unassembled WGS sequence"/>
</dbReference>
<protein>
    <recommendedName>
        <fullName evidence="5">PHD-type domain-containing protein</fullName>
    </recommendedName>
</protein>
<evidence type="ECO:0000256" key="3">
    <source>
        <dbReference type="ARBA" id="ARBA00022833"/>
    </source>
</evidence>
<dbReference type="InterPro" id="IPR011011">
    <property type="entry name" value="Znf_FYVE_PHD"/>
</dbReference>
<proteinExistence type="predicted"/>
<name>A0A9Q0H5Y2_9MAGN</name>
<dbReference type="PANTHER" id="PTHR46309">
    <property type="entry name" value="PHD FINGER PROTEIN 12"/>
    <property type="match status" value="1"/>
</dbReference>
<evidence type="ECO:0000259" key="5">
    <source>
        <dbReference type="PROSITE" id="PS50016"/>
    </source>
</evidence>
<dbReference type="EMBL" id="JAMYWD010000009">
    <property type="protein sequence ID" value="KAJ4960472.1"/>
    <property type="molecule type" value="Genomic_DNA"/>
</dbReference>
<dbReference type="OrthoDB" id="1903104at2759"/>